<evidence type="ECO:0000256" key="3">
    <source>
        <dbReference type="ARBA" id="ARBA00023163"/>
    </source>
</evidence>
<gene>
    <name evidence="6" type="primary">mcbR_3</name>
    <name evidence="6" type="ORF">VVAX_06796</name>
</gene>
<evidence type="ECO:0000313" key="6">
    <source>
        <dbReference type="EMBL" id="CAA2110563.1"/>
    </source>
</evidence>
<dbReference type="SMART" id="SM00345">
    <property type="entry name" value="HTH_GNTR"/>
    <property type="match status" value="1"/>
</dbReference>
<dbReference type="InterPro" id="IPR036390">
    <property type="entry name" value="WH_DNA-bd_sf"/>
</dbReference>
<dbReference type="InterPro" id="IPR011711">
    <property type="entry name" value="GntR_C"/>
</dbReference>
<dbReference type="InterPro" id="IPR008920">
    <property type="entry name" value="TF_FadR/GntR_C"/>
</dbReference>
<feature type="domain" description="HTH gntR-type" evidence="5">
    <location>
        <begin position="27"/>
        <end position="94"/>
    </location>
</feature>
<sequence length="236" mass="26440">MPQPTTLSRRPRTVADTSDDGPGVRTDTLTAQAYQKLRHALMTGALLPEQVLTVRDVADEFGVSLTPVREAVQRLVVEQGLEVLNGRTIRVPRLDIETYREILKIRMELECLAAKEAAPRIANDEIERLDTVMQAHLAAIQAGDAHQTLVRNTDFHLSIYRASNQPMLVRIIEGLWLRVGPTLNLLFPQYCGSLTGHENHLVAMDALRRRDGDALGQAMRDDLTHGSRFLIRLLKP</sequence>
<keyword evidence="3" id="KW-0804">Transcription</keyword>
<evidence type="ECO:0000256" key="1">
    <source>
        <dbReference type="ARBA" id="ARBA00023015"/>
    </source>
</evidence>
<dbReference type="PANTHER" id="PTHR43537">
    <property type="entry name" value="TRANSCRIPTIONAL REGULATOR, GNTR FAMILY"/>
    <property type="match status" value="1"/>
</dbReference>
<dbReference type="AlphaFoldDB" id="A0A679JMK8"/>
<dbReference type="Gene3D" id="1.20.120.530">
    <property type="entry name" value="GntR ligand-binding domain-like"/>
    <property type="match status" value="1"/>
</dbReference>
<evidence type="ECO:0000259" key="5">
    <source>
        <dbReference type="PROSITE" id="PS50949"/>
    </source>
</evidence>
<keyword evidence="2" id="KW-0238">DNA-binding</keyword>
<accession>A0A679JMK8</accession>
<dbReference type="EMBL" id="LR743508">
    <property type="protein sequence ID" value="CAA2110563.1"/>
    <property type="molecule type" value="Genomic_DNA"/>
</dbReference>
<dbReference type="SUPFAM" id="SSF46785">
    <property type="entry name" value="Winged helix' DNA-binding domain"/>
    <property type="match status" value="1"/>
</dbReference>
<reference evidence="6" key="1">
    <citation type="submission" date="2019-12" db="EMBL/GenBank/DDBJ databases">
        <authorList>
            <person name="Cremers G."/>
        </authorList>
    </citation>
    <scope>NUCLEOTIDE SEQUENCE</scope>
    <source>
        <strain evidence="6">Vvax</strain>
    </source>
</reference>
<evidence type="ECO:0000256" key="4">
    <source>
        <dbReference type="SAM" id="MobiDB-lite"/>
    </source>
</evidence>
<keyword evidence="1" id="KW-0805">Transcription regulation</keyword>
<dbReference type="GO" id="GO:0003677">
    <property type="term" value="F:DNA binding"/>
    <property type="evidence" value="ECO:0007669"/>
    <property type="project" value="UniProtKB-KW"/>
</dbReference>
<dbReference type="Gene3D" id="1.10.10.10">
    <property type="entry name" value="Winged helix-like DNA-binding domain superfamily/Winged helix DNA-binding domain"/>
    <property type="match status" value="1"/>
</dbReference>
<dbReference type="RefSeq" id="WP_339095181.1">
    <property type="nucleotide sequence ID" value="NZ_LR743508.1"/>
</dbReference>
<name>A0A679JMK8_VARPD</name>
<dbReference type="Pfam" id="PF07729">
    <property type="entry name" value="FCD"/>
    <property type="match status" value="1"/>
</dbReference>
<dbReference type="InterPro" id="IPR000524">
    <property type="entry name" value="Tscrpt_reg_HTH_GntR"/>
</dbReference>
<dbReference type="InterPro" id="IPR036388">
    <property type="entry name" value="WH-like_DNA-bd_sf"/>
</dbReference>
<dbReference type="GO" id="GO:0003700">
    <property type="term" value="F:DNA-binding transcription factor activity"/>
    <property type="evidence" value="ECO:0007669"/>
    <property type="project" value="InterPro"/>
</dbReference>
<dbReference type="SUPFAM" id="SSF48008">
    <property type="entry name" value="GntR ligand-binding domain-like"/>
    <property type="match status" value="1"/>
</dbReference>
<protein>
    <submittedName>
        <fullName evidence="6">HTH-type transcriptional regulator McbR</fullName>
    </submittedName>
</protein>
<dbReference type="PROSITE" id="PS50949">
    <property type="entry name" value="HTH_GNTR"/>
    <property type="match status" value="1"/>
</dbReference>
<feature type="region of interest" description="Disordered" evidence="4">
    <location>
        <begin position="1"/>
        <end position="25"/>
    </location>
</feature>
<proteinExistence type="predicted"/>
<dbReference type="SMART" id="SM00895">
    <property type="entry name" value="FCD"/>
    <property type="match status" value="1"/>
</dbReference>
<dbReference type="Pfam" id="PF00392">
    <property type="entry name" value="GntR"/>
    <property type="match status" value="1"/>
</dbReference>
<organism evidence="6">
    <name type="scientific">Variovorax paradoxus</name>
    <dbReference type="NCBI Taxonomy" id="34073"/>
    <lineage>
        <taxon>Bacteria</taxon>
        <taxon>Pseudomonadati</taxon>
        <taxon>Pseudomonadota</taxon>
        <taxon>Betaproteobacteria</taxon>
        <taxon>Burkholderiales</taxon>
        <taxon>Comamonadaceae</taxon>
        <taxon>Variovorax</taxon>
    </lineage>
</organism>
<evidence type="ECO:0000256" key="2">
    <source>
        <dbReference type="ARBA" id="ARBA00023125"/>
    </source>
</evidence>
<dbReference type="PANTHER" id="PTHR43537:SF39">
    <property type="entry name" value="HTH-TYPE TRANSCRIPTIONAL REGULATOR MCBR"/>
    <property type="match status" value="1"/>
</dbReference>